<accession>A0ACB9E800</accession>
<evidence type="ECO:0000313" key="2">
    <source>
        <dbReference type="Proteomes" id="UP001056120"/>
    </source>
</evidence>
<reference evidence="2" key="1">
    <citation type="journal article" date="2022" name="Mol. Ecol. Resour.">
        <title>The genomes of chicory, endive, great burdock and yacon provide insights into Asteraceae palaeo-polyploidization history and plant inulin production.</title>
        <authorList>
            <person name="Fan W."/>
            <person name="Wang S."/>
            <person name="Wang H."/>
            <person name="Wang A."/>
            <person name="Jiang F."/>
            <person name="Liu H."/>
            <person name="Zhao H."/>
            <person name="Xu D."/>
            <person name="Zhang Y."/>
        </authorList>
    </citation>
    <scope>NUCLEOTIDE SEQUENCE [LARGE SCALE GENOMIC DNA]</scope>
    <source>
        <strain evidence="2">cv. Yunnan</strain>
    </source>
</reference>
<dbReference type="Proteomes" id="UP001056120">
    <property type="component" value="Linkage Group LG18"/>
</dbReference>
<comment type="caution">
    <text evidence="1">The sequence shown here is derived from an EMBL/GenBank/DDBJ whole genome shotgun (WGS) entry which is preliminary data.</text>
</comment>
<reference evidence="1 2" key="2">
    <citation type="journal article" date="2022" name="Mol. Ecol. Resour.">
        <title>The genomes of chicory, endive, great burdock and yacon provide insights into Asteraceae paleo-polyploidization history and plant inulin production.</title>
        <authorList>
            <person name="Fan W."/>
            <person name="Wang S."/>
            <person name="Wang H."/>
            <person name="Wang A."/>
            <person name="Jiang F."/>
            <person name="Liu H."/>
            <person name="Zhao H."/>
            <person name="Xu D."/>
            <person name="Zhang Y."/>
        </authorList>
    </citation>
    <scope>NUCLEOTIDE SEQUENCE [LARGE SCALE GENOMIC DNA]</scope>
    <source>
        <strain evidence="2">cv. Yunnan</strain>
        <tissue evidence="1">Leaves</tissue>
    </source>
</reference>
<protein>
    <submittedName>
        <fullName evidence="1">Uncharacterized protein</fullName>
    </submittedName>
</protein>
<gene>
    <name evidence="1" type="ORF">L1987_54581</name>
</gene>
<keyword evidence="2" id="KW-1185">Reference proteome</keyword>
<proteinExistence type="predicted"/>
<name>A0ACB9E800_9ASTR</name>
<dbReference type="EMBL" id="CM042035">
    <property type="protein sequence ID" value="KAI3754790.1"/>
    <property type="molecule type" value="Genomic_DNA"/>
</dbReference>
<sequence>MAQLKKDQERKAAILFREQQIQLHAKSLDKTRVQIPAASQIKEDEALALQLQEKLNKEDEEREKQKAEEAKFRITDSELAKEMREEWIVVLISQANKKSTEEEKVRQRFRRAIAFNKRTHEERKVMIDFLKERGESGKRLGPMNFMNLQALYRKVKKEEEERLKKTSSTRRLHTSTEERKPKKPKTTPLVSLPFVQKIPSHSPRIPSSSPKESKSSHLAPSHQQPPKKKSKPLSISEDSRMIVQWFYSDPDQWFEVFRGEVEMKRSVFKSVDEVMQLPDYDIKKIMELGETHEPDNESGRRPLLMIKHHFNPFKDVIIDAKPLQSHFTLVKWSCNTVKDEYTLMDVRGHNMRCSSKAIFSMPSKDIKSLSEIPFVNPSKDPRGYETARIILNMPKL</sequence>
<organism evidence="1 2">
    <name type="scientific">Smallanthus sonchifolius</name>
    <dbReference type="NCBI Taxonomy" id="185202"/>
    <lineage>
        <taxon>Eukaryota</taxon>
        <taxon>Viridiplantae</taxon>
        <taxon>Streptophyta</taxon>
        <taxon>Embryophyta</taxon>
        <taxon>Tracheophyta</taxon>
        <taxon>Spermatophyta</taxon>
        <taxon>Magnoliopsida</taxon>
        <taxon>eudicotyledons</taxon>
        <taxon>Gunneridae</taxon>
        <taxon>Pentapetalae</taxon>
        <taxon>asterids</taxon>
        <taxon>campanulids</taxon>
        <taxon>Asterales</taxon>
        <taxon>Asteraceae</taxon>
        <taxon>Asteroideae</taxon>
        <taxon>Heliantheae alliance</taxon>
        <taxon>Millerieae</taxon>
        <taxon>Smallanthus</taxon>
    </lineage>
</organism>
<evidence type="ECO:0000313" key="1">
    <source>
        <dbReference type="EMBL" id="KAI3754790.1"/>
    </source>
</evidence>